<evidence type="ECO:0008006" key="5">
    <source>
        <dbReference type="Google" id="ProtNLM"/>
    </source>
</evidence>
<keyword evidence="4" id="KW-1185">Reference proteome</keyword>
<feature type="coiled-coil region" evidence="1">
    <location>
        <begin position="75"/>
        <end position="123"/>
    </location>
</feature>
<dbReference type="AlphaFoldDB" id="A0A517STR4"/>
<feature type="region of interest" description="Disordered" evidence="2">
    <location>
        <begin position="30"/>
        <end position="58"/>
    </location>
</feature>
<gene>
    <name evidence="3" type="ORF">SV7mr_20250</name>
</gene>
<evidence type="ECO:0000313" key="3">
    <source>
        <dbReference type="EMBL" id="QDT59517.1"/>
    </source>
</evidence>
<organism evidence="3 4">
    <name type="scientific">Stieleria bergensis</name>
    <dbReference type="NCBI Taxonomy" id="2528025"/>
    <lineage>
        <taxon>Bacteria</taxon>
        <taxon>Pseudomonadati</taxon>
        <taxon>Planctomycetota</taxon>
        <taxon>Planctomycetia</taxon>
        <taxon>Pirellulales</taxon>
        <taxon>Pirellulaceae</taxon>
        <taxon>Stieleria</taxon>
    </lineage>
</organism>
<name>A0A517STR4_9BACT</name>
<reference evidence="3 4" key="1">
    <citation type="submission" date="2019-02" db="EMBL/GenBank/DDBJ databases">
        <title>Deep-cultivation of Planctomycetes and their phenomic and genomic characterization uncovers novel biology.</title>
        <authorList>
            <person name="Wiegand S."/>
            <person name="Jogler M."/>
            <person name="Boedeker C."/>
            <person name="Pinto D."/>
            <person name="Vollmers J."/>
            <person name="Rivas-Marin E."/>
            <person name="Kohn T."/>
            <person name="Peeters S.H."/>
            <person name="Heuer A."/>
            <person name="Rast P."/>
            <person name="Oberbeckmann S."/>
            <person name="Bunk B."/>
            <person name="Jeske O."/>
            <person name="Meyerdierks A."/>
            <person name="Storesund J.E."/>
            <person name="Kallscheuer N."/>
            <person name="Luecker S."/>
            <person name="Lage O.M."/>
            <person name="Pohl T."/>
            <person name="Merkel B.J."/>
            <person name="Hornburger P."/>
            <person name="Mueller R.-W."/>
            <person name="Bruemmer F."/>
            <person name="Labrenz M."/>
            <person name="Spormann A.M."/>
            <person name="Op den Camp H."/>
            <person name="Overmann J."/>
            <person name="Amann R."/>
            <person name="Jetten M.S.M."/>
            <person name="Mascher T."/>
            <person name="Medema M.H."/>
            <person name="Devos D.P."/>
            <person name="Kaster A.-K."/>
            <person name="Ovreas L."/>
            <person name="Rohde M."/>
            <person name="Galperin M.Y."/>
            <person name="Jogler C."/>
        </authorList>
    </citation>
    <scope>NUCLEOTIDE SEQUENCE [LARGE SCALE GENOMIC DNA]</scope>
    <source>
        <strain evidence="3 4">SV_7m_r</strain>
    </source>
</reference>
<evidence type="ECO:0000256" key="2">
    <source>
        <dbReference type="SAM" id="MobiDB-lite"/>
    </source>
</evidence>
<dbReference type="EMBL" id="CP036272">
    <property type="protein sequence ID" value="QDT59517.1"/>
    <property type="molecule type" value="Genomic_DNA"/>
</dbReference>
<dbReference type="RefSeq" id="WP_145271453.1">
    <property type="nucleotide sequence ID" value="NZ_CP036272.1"/>
</dbReference>
<dbReference type="Proteomes" id="UP000315003">
    <property type="component" value="Chromosome"/>
</dbReference>
<evidence type="ECO:0000256" key="1">
    <source>
        <dbReference type="SAM" id="Coils"/>
    </source>
</evidence>
<evidence type="ECO:0000313" key="4">
    <source>
        <dbReference type="Proteomes" id="UP000315003"/>
    </source>
</evidence>
<proteinExistence type="predicted"/>
<sequence>MKTIIAAIVTCVVIFGLSAGTTHYLMNDPDANQDPVADTGAETNTANRPDAQAGGSNERVPVAFRPESGVSIEAVMQMSDSIKRMEQELVERERKLKKEEIRIKMMRDDMQREQDEMKALSEGIDARIATLTQMAESMTAAGQQATAPANPRSAANNPTTNPSEEDATDVVLKFLGKMEPQQAAGIIESMANSGRLELAAQALSQMESRDMADILARLDKTLAQELMDAAIRRQGYN</sequence>
<dbReference type="SUPFAM" id="SSF158791">
    <property type="entry name" value="MgtE N-terminal domain-like"/>
    <property type="match status" value="1"/>
</dbReference>
<keyword evidence="1" id="KW-0175">Coiled coil</keyword>
<feature type="region of interest" description="Disordered" evidence="2">
    <location>
        <begin position="137"/>
        <end position="165"/>
    </location>
</feature>
<dbReference type="OrthoDB" id="256564at2"/>
<protein>
    <recommendedName>
        <fullName evidence="5">Magnesium transporter MgtE intracellular domain-containing protein</fullName>
    </recommendedName>
</protein>
<accession>A0A517STR4</accession>
<feature type="compositionally biased region" description="Low complexity" evidence="2">
    <location>
        <begin position="145"/>
        <end position="162"/>
    </location>
</feature>